<dbReference type="OrthoDB" id="7225007at2"/>
<gene>
    <name evidence="1" type="ORF">AD947_03960</name>
</gene>
<sequence length="168" mass="17155">MDQIISLLVKAGAVLLAVVAVLAGAYEVFAKNNGSTAAGEQSQIATNIQSYYNGGMMARNYSNISNSSVIKAALIPKSMLSGDGTTINGPWGASAVTVSTWNNGFQVAWTGVDNDSCATFARSQAPQAVNINGTDIQMSDSDAATNIANACNATNAAGTASVTFEYAG</sequence>
<dbReference type="InterPro" id="IPR045584">
    <property type="entry name" value="Pilin-like"/>
</dbReference>
<dbReference type="SUPFAM" id="SSF54523">
    <property type="entry name" value="Pili subunits"/>
    <property type="match status" value="1"/>
</dbReference>
<dbReference type="PATRIC" id="fig|104102.12.peg.3349"/>
<dbReference type="RefSeq" id="WP_061487560.1">
    <property type="nucleotide sequence ID" value="NZ_LHZT01000104.1"/>
</dbReference>
<accession>A0A149U220</accession>
<dbReference type="Gene3D" id="3.30.1690.10">
    <property type="entry name" value="TcpA-like pilin"/>
    <property type="match status" value="1"/>
</dbReference>
<dbReference type="Pfam" id="PF05307">
    <property type="entry name" value="Bundlin"/>
    <property type="match status" value="1"/>
</dbReference>
<comment type="caution">
    <text evidence="1">The sequence shown here is derived from an EMBL/GenBank/DDBJ whole genome shotgun (WGS) entry which is preliminary data.</text>
</comment>
<dbReference type="AlphaFoldDB" id="A0A149U220"/>
<dbReference type="EMBL" id="LHZT01000104">
    <property type="protein sequence ID" value="KXV59525.1"/>
    <property type="molecule type" value="Genomic_DNA"/>
</dbReference>
<proteinExistence type="predicted"/>
<dbReference type="GO" id="GO:0009289">
    <property type="term" value="C:pilus"/>
    <property type="evidence" value="ECO:0007669"/>
    <property type="project" value="InterPro"/>
</dbReference>
<protein>
    <submittedName>
        <fullName evidence="1">Uncharacterized protein</fullName>
    </submittedName>
</protein>
<organism evidence="1 2">
    <name type="scientific">Acetobacter tropicalis</name>
    <dbReference type="NCBI Taxonomy" id="104102"/>
    <lineage>
        <taxon>Bacteria</taxon>
        <taxon>Pseudomonadati</taxon>
        <taxon>Pseudomonadota</taxon>
        <taxon>Alphaproteobacteria</taxon>
        <taxon>Acetobacterales</taxon>
        <taxon>Acetobacteraceae</taxon>
        <taxon>Acetobacter</taxon>
    </lineage>
</organism>
<reference evidence="1 2" key="1">
    <citation type="submission" date="2015-06" db="EMBL/GenBank/DDBJ databases">
        <title>Improved classification and identification of acetic acid bacteria using matrix-assisted laser desorption/ionization time-of-flight mass spectrometry; Gluconobacter nephelii and Gluconobacter uchimurae are later heterotypic synonyms of Gluconobacter japonicus and Gluconobacter oxydans, respectively.</title>
        <authorList>
            <person name="Li L."/>
            <person name="Cleenwerck I."/>
            <person name="De Vuyst L."/>
            <person name="Vandamme P."/>
        </authorList>
    </citation>
    <scope>NUCLEOTIDE SEQUENCE [LARGE SCALE GENOMIC DNA]</scope>
    <source>
        <strain evidence="1 2">LMG 1663</strain>
    </source>
</reference>
<evidence type="ECO:0000313" key="1">
    <source>
        <dbReference type="EMBL" id="KXV59525.1"/>
    </source>
</evidence>
<dbReference type="Proteomes" id="UP000075411">
    <property type="component" value="Unassembled WGS sequence"/>
</dbReference>
<evidence type="ECO:0000313" key="2">
    <source>
        <dbReference type="Proteomes" id="UP000075411"/>
    </source>
</evidence>
<dbReference type="InterPro" id="IPR007971">
    <property type="entry name" value="Bundlin"/>
</dbReference>
<name>A0A149U220_9PROT</name>